<name>A0A1B8TYM8_9FLAO</name>
<dbReference type="Gene3D" id="1.50.10.100">
    <property type="entry name" value="Chondroitin AC/alginate lyase"/>
    <property type="match status" value="1"/>
</dbReference>
<dbReference type="GO" id="GO:0042597">
    <property type="term" value="C:periplasmic space"/>
    <property type="evidence" value="ECO:0007669"/>
    <property type="project" value="InterPro"/>
</dbReference>
<dbReference type="InterPro" id="IPR008397">
    <property type="entry name" value="Alginate_lyase_dom"/>
</dbReference>
<protein>
    <recommendedName>
        <fullName evidence="3">Alginate lyase domain-containing protein</fullName>
    </recommendedName>
</protein>
<evidence type="ECO:0000256" key="2">
    <source>
        <dbReference type="ARBA" id="ARBA00023239"/>
    </source>
</evidence>
<comment type="caution">
    <text evidence="4">The sequence shown here is derived from an EMBL/GenBank/DDBJ whole genome shotgun (WGS) entry which is preliminary data.</text>
</comment>
<evidence type="ECO:0000313" key="4">
    <source>
        <dbReference type="EMBL" id="OBY64763.1"/>
    </source>
</evidence>
<dbReference type="EMBL" id="LSFL01000034">
    <property type="protein sequence ID" value="OBY64763.1"/>
    <property type="molecule type" value="Genomic_DNA"/>
</dbReference>
<accession>A0A1B8TYM8</accession>
<evidence type="ECO:0000259" key="3">
    <source>
        <dbReference type="Pfam" id="PF05426"/>
    </source>
</evidence>
<dbReference type="STRING" id="996801.BW723_05845"/>
<dbReference type="GO" id="GO:0016829">
    <property type="term" value="F:lyase activity"/>
    <property type="evidence" value="ECO:0007669"/>
    <property type="project" value="UniProtKB-KW"/>
</dbReference>
<dbReference type="Proteomes" id="UP000092612">
    <property type="component" value="Unassembled WGS sequence"/>
</dbReference>
<evidence type="ECO:0000313" key="5">
    <source>
        <dbReference type="Proteomes" id="UP000092612"/>
    </source>
</evidence>
<dbReference type="KEGG" id="prn:BW723_05845"/>
<organism evidence="4 5">
    <name type="scientific">Polaribacter reichenbachii</name>
    <dbReference type="NCBI Taxonomy" id="996801"/>
    <lineage>
        <taxon>Bacteria</taxon>
        <taxon>Pseudomonadati</taxon>
        <taxon>Bacteroidota</taxon>
        <taxon>Flavobacteriia</taxon>
        <taxon>Flavobacteriales</taxon>
        <taxon>Flavobacteriaceae</taxon>
    </lineage>
</organism>
<evidence type="ECO:0000256" key="1">
    <source>
        <dbReference type="ARBA" id="ARBA00022729"/>
    </source>
</evidence>
<gene>
    <name evidence="4" type="ORF">LPB301_09875</name>
</gene>
<dbReference type="InterPro" id="IPR008929">
    <property type="entry name" value="Chondroitin_lyas"/>
</dbReference>
<proteinExistence type="predicted"/>
<dbReference type="AlphaFoldDB" id="A0A1B8TYM8"/>
<feature type="domain" description="Alginate lyase" evidence="3">
    <location>
        <begin position="112"/>
        <end position="332"/>
    </location>
</feature>
<reference evidence="5" key="1">
    <citation type="submission" date="2016-02" db="EMBL/GenBank/DDBJ databases">
        <title>Paenibacillus sp. LPB0068, isolated from Crassostrea gigas.</title>
        <authorList>
            <person name="Shin S.-K."/>
            <person name="Yi H."/>
        </authorList>
    </citation>
    <scope>NUCLEOTIDE SEQUENCE [LARGE SCALE GENOMIC DNA]</scope>
    <source>
        <strain evidence="5">KCTC 23969</strain>
    </source>
</reference>
<keyword evidence="5" id="KW-1185">Reference proteome</keyword>
<keyword evidence="2" id="KW-0456">Lyase</keyword>
<sequence>MPTLDIVRDIDNRIFVSVTSSDSSTGISTVKSAVRVVTTEGDLGLRNFNHPGLLVTQADFDRIIPKVNASVEPWASGWNKLIQNPHASLSYSPSPVVKLIRGGNSREEPEPDNYSTAFNDAAAAFQTAVRWKITGDATYAEKSIQILNAWASTNKSINGDSNIALAAGIYGSQFANAAEIMRDYDGWNSQDFEDFKTWIVDVFYKVSKDFIDTHYGTCISHYWANWDLANLSNILAISVLIEDDVMYAFVINYLKNGLSNGNLNLAINYIHPDGLGQLQESGRDQGHTLLCIGLMSDIARMAYNQGDDLYSYQDNRILKGAEYAAKYNVANQSVPFQEYYTCTAGGQTHTEISDDGRGNVRPIWAGLYNHYVIKMGLNAPNLKFAIDNLPAEGGGGDYSPNSGGYDSLGFGTLLYTEE</sequence>
<keyword evidence="1" id="KW-0732">Signal</keyword>
<dbReference type="Pfam" id="PF05426">
    <property type="entry name" value="Alginate_lyase"/>
    <property type="match status" value="1"/>
</dbReference>
<dbReference type="SUPFAM" id="SSF48230">
    <property type="entry name" value="Chondroitin AC/alginate lyase"/>
    <property type="match status" value="1"/>
</dbReference>